<evidence type="ECO:0000313" key="10">
    <source>
        <dbReference type="EMBL" id="AFM03632.1"/>
    </source>
</evidence>
<reference evidence="11" key="1">
    <citation type="submission" date="2012-06" db="EMBL/GenBank/DDBJ databases">
        <title>The complete genome of Flexibacter litoralis DSM 6794.</title>
        <authorList>
            <person name="Lucas S."/>
            <person name="Copeland A."/>
            <person name="Lapidus A."/>
            <person name="Glavina del Rio T."/>
            <person name="Dalin E."/>
            <person name="Tice H."/>
            <person name="Bruce D."/>
            <person name="Goodwin L."/>
            <person name="Pitluck S."/>
            <person name="Peters L."/>
            <person name="Ovchinnikova G."/>
            <person name="Lu M."/>
            <person name="Kyrpides N."/>
            <person name="Mavromatis K."/>
            <person name="Ivanova N."/>
            <person name="Brettin T."/>
            <person name="Detter J.C."/>
            <person name="Han C."/>
            <person name="Larimer F."/>
            <person name="Land M."/>
            <person name="Hauser L."/>
            <person name="Markowitz V."/>
            <person name="Cheng J.-F."/>
            <person name="Hugenholtz P."/>
            <person name="Woyke T."/>
            <person name="Wu D."/>
            <person name="Spring S."/>
            <person name="Lang E."/>
            <person name="Kopitz M."/>
            <person name="Brambilla E."/>
            <person name="Klenk H.-P."/>
            <person name="Eisen J.A."/>
        </authorList>
    </citation>
    <scope>NUCLEOTIDE SEQUENCE [LARGE SCALE GENOMIC DNA]</scope>
    <source>
        <strain evidence="11">ATCC 23117 / DSM 6794 / NBRC 15988 / NCIMB 1366 / Sio-4</strain>
    </source>
</reference>
<evidence type="ECO:0000256" key="3">
    <source>
        <dbReference type="ARBA" id="ARBA00022723"/>
    </source>
</evidence>
<dbReference type="GO" id="GO:0008616">
    <property type="term" value="P:tRNA queuosine(34) biosynthetic process"/>
    <property type="evidence" value="ECO:0007669"/>
    <property type="project" value="UniProtKB-UniRule"/>
</dbReference>
<keyword evidence="4 8" id="KW-0460">Magnesium</keyword>
<comment type="subunit">
    <text evidence="8">Homodimer.</text>
</comment>
<feature type="binding site" evidence="8">
    <location>
        <position position="78"/>
    </location>
    <ligand>
        <name>substrate</name>
    </ligand>
</feature>
<evidence type="ECO:0000256" key="4">
    <source>
        <dbReference type="ARBA" id="ARBA00022842"/>
    </source>
</evidence>
<evidence type="ECO:0000256" key="2">
    <source>
        <dbReference type="ARBA" id="ARBA00022691"/>
    </source>
</evidence>
<comment type="cofactor">
    <cofactor evidence="8">
        <name>[4Fe-4S] cluster</name>
        <dbReference type="ChEBI" id="CHEBI:49883"/>
    </cofactor>
    <text evidence="8">Binds 1 [4Fe-4S] cluster. The cluster is coordinated with 3 cysteines and an exchangeable S-adenosyl-L-methionine.</text>
</comment>
<proteinExistence type="inferred from homology"/>
<feature type="domain" description="Radical SAM core" evidence="9">
    <location>
        <begin position="69"/>
        <end position="249"/>
    </location>
</feature>
<dbReference type="RefSeq" id="WP_014797089.1">
    <property type="nucleotide sequence ID" value="NC_018018.1"/>
</dbReference>
<feature type="binding site" evidence="8">
    <location>
        <position position="123"/>
    </location>
    <ligand>
        <name>substrate</name>
    </ligand>
</feature>
<dbReference type="PATRIC" id="fig|880071.3.peg.1169"/>
<dbReference type="InterPro" id="IPR024924">
    <property type="entry name" value="7-CO-7-deazaguanine_synth-like"/>
</dbReference>
<evidence type="ECO:0000256" key="7">
    <source>
        <dbReference type="ARBA" id="ARBA00023239"/>
    </source>
</evidence>
<dbReference type="HOGENOM" id="CLU_066739_0_1_10"/>
<evidence type="ECO:0000256" key="5">
    <source>
        <dbReference type="ARBA" id="ARBA00023004"/>
    </source>
</evidence>
<dbReference type="EC" id="4.3.99.3" evidence="8"/>
<evidence type="ECO:0000259" key="9">
    <source>
        <dbReference type="PROSITE" id="PS51918"/>
    </source>
</evidence>
<evidence type="ECO:0000256" key="8">
    <source>
        <dbReference type="HAMAP-Rule" id="MF_00917"/>
    </source>
</evidence>
<dbReference type="STRING" id="880071.Fleli_1195"/>
<protein>
    <recommendedName>
        <fullName evidence="8">7-carboxy-7-deazaguanine synthase</fullName>
        <shortName evidence="8">CDG synthase</shortName>
        <ecNumber evidence="8">4.3.99.3</ecNumber>
    </recommendedName>
    <alternativeName>
        <fullName evidence="8">Queuosine biosynthesis protein QueE</fullName>
    </alternativeName>
</protein>
<keyword evidence="6 8" id="KW-0411">Iron-sulfur</keyword>
<dbReference type="PROSITE" id="PS51918">
    <property type="entry name" value="RADICAL_SAM"/>
    <property type="match status" value="1"/>
</dbReference>
<dbReference type="InterPro" id="IPR007197">
    <property type="entry name" value="rSAM"/>
</dbReference>
<dbReference type="SFLD" id="SFLDS00029">
    <property type="entry name" value="Radical_SAM"/>
    <property type="match status" value="1"/>
</dbReference>
<keyword evidence="7 8" id="KW-0456">Lyase</keyword>
<dbReference type="InterPro" id="IPR013785">
    <property type="entry name" value="Aldolase_TIM"/>
</dbReference>
<dbReference type="Gene3D" id="3.20.20.70">
    <property type="entry name" value="Aldolase class I"/>
    <property type="match status" value="1"/>
</dbReference>
<accession>I4AI47</accession>
<feature type="binding site" evidence="8">
    <location>
        <position position="125"/>
    </location>
    <ligand>
        <name>S-adenosyl-L-methionine</name>
        <dbReference type="ChEBI" id="CHEBI:59789"/>
    </ligand>
</feature>
<dbReference type="InterPro" id="IPR058240">
    <property type="entry name" value="rSAM_sf"/>
</dbReference>
<evidence type="ECO:0000256" key="1">
    <source>
        <dbReference type="ARBA" id="ARBA00022485"/>
    </source>
</evidence>
<comment type="pathway">
    <text evidence="8">Purine metabolism; 7-cyano-7-deazaguanine biosynthesis.</text>
</comment>
<dbReference type="CDD" id="cd01335">
    <property type="entry name" value="Radical_SAM"/>
    <property type="match status" value="1"/>
</dbReference>
<dbReference type="PANTHER" id="PTHR42836">
    <property type="entry name" value="7-CARBOXY-7-DEAZAGUANINE SYNTHASE"/>
    <property type="match status" value="1"/>
</dbReference>
<feature type="binding site" evidence="8">
    <location>
        <begin position="88"/>
        <end position="90"/>
    </location>
    <ligand>
        <name>S-adenosyl-L-methionine</name>
        <dbReference type="ChEBI" id="CHEBI:59789"/>
    </ligand>
</feature>
<dbReference type="HAMAP" id="MF_00917">
    <property type="entry name" value="QueE"/>
    <property type="match status" value="1"/>
</dbReference>
<comment type="function">
    <text evidence="8">Catalyzes the complex heterocyclic radical-mediated conversion of 6-carboxy-5,6,7,8-tetrahydropterin (CPH4) to 7-carboxy-7-deazaguanine (CDG), a step common to the biosynthetic pathways of all 7-deazapurine-containing compounds.</text>
</comment>
<dbReference type="eggNOG" id="COG0602">
    <property type="taxonomic scope" value="Bacteria"/>
</dbReference>
<dbReference type="EMBL" id="CP003345">
    <property type="protein sequence ID" value="AFM03632.1"/>
    <property type="molecule type" value="Genomic_DNA"/>
</dbReference>
<keyword evidence="3 8" id="KW-0479">Metal-binding</keyword>
<keyword evidence="5 8" id="KW-0408">Iron</keyword>
<feature type="binding site" evidence="8">
    <location>
        <position position="86"/>
    </location>
    <ligand>
        <name>[4Fe-4S] cluster</name>
        <dbReference type="ChEBI" id="CHEBI:49883"/>
        <note>4Fe-4S-S-AdoMet</note>
    </ligand>
</feature>
<keyword evidence="11" id="KW-1185">Reference proteome</keyword>
<dbReference type="GO" id="GO:1904047">
    <property type="term" value="F:S-adenosyl-L-methionine binding"/>
    <property type="evidence" value="ECO:0007669"/>
    <property type="project" value="UniProtKB-UniRule"/>
</dbReference>
<dbReference type="SUPFAM" id="SSF102114">
    <property type="entry name" value="Radical SAM enzymes"/>
    <property type="match status" value="1"/>
</dbReference>
<feature type="binding site" evidence="8">
    <location>
        <begin position="166"/>
        <end position="168"/>
    </location>
    <ligand>
        <name>S-adenosyl-L-methionine</name>
        <dbReference type="ChEBI" id="CHEBI:59789"/>
    </ligand>
</feature>
<comment type="caution">
    <text evidence="8">Lacks conserved residue(s) required for the propagation of feature annotation.</text>
</comment>
<dbReference type="GO" id="GO:0000287">
    <property type="term" value="F:magnesium ion binding"/>
    <property type="evidence" value="ECO:0007669"/>
    <property type="project" value="UniProtKB-UniRule"/>
</dbReference>
<sequence length="249" mass="28310">MHSFCAVEFAHLHRIIHFLTLNYETKMQTLSSSKIDESSISMKKTLGVSSDTTLPVMEAFYTLQGEGVFAGHAAYFIRLGGCDVGCFWCDVKESWDKEAHPQLSISQIVKEASSFPARLAIITGGEPLMHNLNELTEELKKEGFRIHIETSGAHPLSGTLDWITLSPKRFKKPLKDIYQKSHELKMVIYALSDLEWAQTEAKKVSDSCVLLIQPEWSKSEKNLPILIEFVKENPRWKLSLQTHKFMNIP</sequence>
<dbReference type="KEGG" id="fli:Fleli_1195"/>
<feature type="binding site" evidence="8">
    <location>
        <begin position="63"/>
        <end position="65"/>
    </location>
    <ligand>
        <name>substrate</name>
    </ligand>
</feature>
<comment type="catalytic activity">
    <reaction evidence="8">
        <text>6-carboxy-5,6,7,8-tetrahydropterin + H(+) = 7-carboxy-7-carbaguanine + NH4(+)</text>
        <dbReference type="Rhea" id="RHEA:27974"/>
        <dbReference type="ChEBI" id="CHEBI:15378"/>
        <dbReference type="ChEBI" id="CHEBI:28938"/>
        <dbReference type="ChEBI" id="CHEBI:61032"/>
        <dbReference type="ChEBI" id="CHEBI:61036"/>
        <dbReference type="EC" id="4.3.99.3"/>
    </reaction>
</comment>
<dbReference type="Proteomes" id="UP000006054">
    <property type="component" value="Chromosome"/>
</dbReference>
<dbReference type="GO" id="GO:0051539">
    <property type="term" value="F:4 iron, 4 sulfur cluster binding"/>
    <property type="evidence" value="ECO:0007669"/>
    <property type="project" value="UniProtKB-UniRule"/>
</dbReference>
<keyword evidence="1 8" id="KW-0004">4Fe-4S</keyword>
<dbReference type="UniPathway" id="UPA00391"/>
<dbReference type="GO" id="GO:0016840">
    <property type="term" value="F:carbon-nitrogen lyase activity"/>
    <property type="evidence" value="ECO:0007669"/>
    <property type="project" value="UniProtKB-UniRule"/>
</dbReference>
<evidence type="ECO:0000313" key="11">
    <source>
        <dbReference type="Proteomes" id="UP000006054"/>
    </source>
</evidence>
<evidence type="ECO:0000256" key="6">
    <source>
        <dbReference type="ARBA" id="ARBA00023014"/>
    </source>
</evidence>
<comment type="cofactor">
    <cofactor evidence="8">
        <name>Mg(2+)</name>
        <dbReference type="ChEBI" id="CHEBI:18420"/>
    </cofactor>
</comment>
<keyword evidence="8" id="KW-0671">Queuosine biosynthesis</keyword>
<feature type="binding site" evidence="8">
    <location>
        <position position="82"/>
    </location>
    <ligand>
        <name>[4Fe-4S] cluster</name>
        <dbReference type="ChEBI" id="CHEBI:49883"/>
        <note>4Fe-4S-S-AdoMet</note>
    </ligand>
</feature>
<gene>
    <name evidence="8" type="primary">queE</name>
    <name evidence="10" type="ordered locus">Fleli_1195</name>
</gene>
<feature type="binding site" evidence="8">
    <location>
        <position position="89"/>
    </location>
    <ligand>
        <name>[4Fe-4S] cluster</name>
        <dbReference type="ChEBI" id="CHEBI:49883"/>
        <note>4Fe-4S-S-AdoMet</note>
    </ligand>
</feature>
<organism evidence="10 11">
    <name type="scientific">Bernardetia litoralis (strain ATCC 23117 / DSM 6794 / NBRC 15988 / NCIMB 1366 / Fx l1 / Sio-4)</name>
    <name type="common">Flexibacter litoralis</name>
    <dbReference type="NCBI Taxonomy" id="880071"/>
    <lineage>
        <taxon>Bacteria</taxon>
        <taxon>Pseudomonadati</taxon>
        <taxon>Bacteroidota</taxon>
        <taxon>Cytophagia</taxon>
        <taxon>Cytophagales</taxon>
        <taxon>Bernardetiaceae</taxon>
        <taxon>Bernardetia</taxon>
    </lineage>
</organism>
<name>I4AI47_BERLS</name>
<dbReference type="Pfam" id="PF04055">
    <property type="entry name" value="Radical_SAM"/>
    <property type="match status" value="1"/>
</dbReference>
<dbReference type="PANTHER" id="PTHR42836:SF1">
    <property type="entry name" value="7-CARBOXY-7-DEAZAGUANINE SYNTHASE"/>
    <property type="match status" value="1"/>
</dbReference>
<comment type="cofactor">
    <cofactor evidence="8">
        <name>S-adenosyl-L-methionine</name>
        <dbReference type="ChEBI" id="CHEBI:59789"/>
    </cofactor>
    <text evidence="8">Binds 1 S-adenosyl-L-methionine per subunit.</text>
</comment>
<comment type="similarity">
    <text evidence="8">Belongs to the radical SAM superfamily. 7-carboxy-7-deazaguanine synthase family.</text>
</comment>
<feature type="binding site" evidence="8">
    <location>
        <position position="249"/>
    </location>
    <ligand>
        <name>substrate</name>
    </ligand>
</feature>
<dbReference type="AlphaFoldDB" id="I4AI47"/>
<keyword evidence="2 8" id="KW-0949">S-adenosyl-L-methionine</keyword>